<keyword evidence="2" id="KW-0472">Membrane</keyword>
<feature type="compositionally biased region" description="Basic and acidic residues" evidence="1">
    <location>
        <begin position="118"/>
        <end position="139"/>
    </location>
</feature>
<evidence type="ECO:0000313" key="4">
    <source>
        <dbReference type="Proteomes" id="UP000270471"/>
    </source>
</evidence>
<keyword evidence="4" id="KW-1185">Reference proteome</keyword>
<protein>
    <recommendedName>
        <fullName evidence="5">DUF4232 domain-containing protein</fullName>
    </recommendedName>
</protein>
<feature type="compositionally biased region" description="Polar residues" evidence="1">
    <location>
        <begin position="143"/>
        <end position="159"/>
    </location>
</feature>
<feature type="compositionally biased region" description="Gly residues" evidence="1">
    <location>
        <begin position="267"/>
        <end position="276"/>
    </location>
</feature>
<keyword evidence="2" id="KW-0812">Transmembrane</keyword>
<evidence type="ECO:0000256" key="1">
    <source>
        <dbReference type="SAM" id="MobiDB-lite"/>
    </source>
</evidence>
<keyword evidence="2" id="KW-1133">Transmembrane helix</keyword>
<evidence type="ECO:0000313" key="3">
    <source>
        <dbReference type="EMBL" id="RMB83600.1"/>
    </source>
</evidence>
<proteinExistence type="predicted"/>
<dbReference type="Proteomes" id="UP000270471">
    <property type="component" value="Unassembled WGS sequence"/>
</dbReference>
<evidence type="ECO:0000256" key="2">
    <source>
        <dbReference type="SAM" id="Phobius"/>
    </source>
</evidence>
<feature type="compositionally biased region" description="Gly residues" evidence="1">
    <location>
        <begin position="103"/>
        <end position="117"/>
    </location>
</feature>
<dbReference type="OrthoDB" id="3872225at2"/>
<comment type="caution">
    <text evidence="3">The sequence shown here is derived from an EMBL/GenBank/DDBJ whole genome shotgun (WGS) entry which is preliminary data.</text>
</comment>
<evidence type="ECO:0008006" key="5">
    <source>
        <dbReference type="Google" id="ProtNLM"/>
    </source>
</evidence>
<reference evidence="3 4" key="1">
    <citation type="submission" date="2017-11" db="EMBL/GenBank/DDBJ databases">
        <title>Draft genome of actinobacteria isolated from guarana (Paullinia cupana (Mart.) Ducke.</title>
        <authorList>
            <person name="Siqueira K.A."/>
            <person name="Liotti R.G."/>
            <person name="Mendes T.A.O."/>
            <person name="Soares M.A."/>
        </authorList>
    </citation>
    <scope>NUCLEOTIDE SEQUENCE [LARGE SCALE GENOMIC DNA]</scope>
    <source>
        <strain evidence="3 4">193</strain>
    </source>
</reference>
<dbReference type="EMBL" id="PENI01000015">
    <property type="protein sequence ID" value="RMB83600.1"/>
    <property type="molecule type" value="Genomic_DNA"/>
</dbReference>
<feature type="region of interest" description="Disordered" evidence="1">
    <location>
        <begin position="90"/>
        <end position="161"/>
    </location>
</feature>
<feature type="region of interest" description="Disordered" evidence="1">
    <location>
        <begin position="264"/>
        <end position="307"/>
    </location>
</feature>
<dbReference type="AlphaFoldDB" id="A0A3M0I5W8"/>
<sequence>MNHGPDDKGPERLDGLDGLDHDELGLRRILHAAVEDLEPRDGTLDHLRRAVPVRRARKRHAAVGMAAAALFLGTAVPAFVHVSNSGGTDPNTSIAGQASQAQGGAGQGKNPDGGEGSARGESDKTPRPDKGGTKEEDPRTGNAPVSGSTGATDPSTTERTGVPVCTATQLAQGAGTADAPDSTGVVYGSFRVTNVSGTSCSVGGAGTVSALAQGAADQAKISAVRHVAGDAAAGLPAPSQETTGLVLSPGSAYVEKFAFVPSETCPTGGGTGGSETGGPSADPSPSQDPGSTGGTSTGGTSNTTAQLLTGDVTTDGSIQVLHTPQAGGPAVATTVPNACAGTVYWTGVLAGA</sequence>
<accession>A0A3M0I5W8</accession>
<feature type="transmembrane region" description="Helical" evidence="2">
    <location>
        <begin position="61"/>
        <end position="80"/>
    </location>
</feature>
<name>A0A3M0I5W8_9ACTN</name>
<organism evidence="3 4">
    <name type="scientific">Streptomyces shenzhenensis</name>
    <dbReference type="NCBI Taxonomy" id="943815"/>
    <lineage>
        <taxon>Bacteria</taxon>
        <taxon>Bacillati</taxon>
        <taxon>Actinomycetota</taxon>
        <taxon>Actinomycetes</taxon>
        <taxon>Kitasatosporales</taxon>
        <taxon>Streptomycetaceae</taxon>
        <taxon>Streptomyces</taxon>
    </lineage>
</organism>
<gene>
    <name evidence="3" type="ORF">CTZ28_23035</name>
</gene>